<feature type="compositionally biased region" description="Basic and acidic residues" evidence="1">
    <location>
        <begin position="9"/>
        <end position="18"/>
    </location>
</feature>
<evidence type="ECO:0000313" key="2">
    <source>
        <dbReference type="Proteomes" id="UP000025227"/>
    </source>
</evidence>
<keyword evidence="2" id="KW-1185">Reference proteome</keyword>
<reference evidence="3" key="1">
    <citation type="submission" date="2020-12" db="UniProtKB">
        <authorList>
            <consortium name="WormBaseParasite"/>
        </authorList>
    </citation>
    <scope>IDENTIFICATION</scope>
    <source>
        <strain evidence="3">MHco3</strain>
    </source>
</reference>
<dbReference type="OrthoDB" id="5903626at2759"/>
<dbReference type="WBParaSite" id="HCON_00007370-00001">
    <property type="protein sequence ID" value="HCON_00007370-00001"/>
    <property type="gene ID" value="HCON_00007370"/>
</dbReference>
<evidence type="ECO:0000256" key="1">
    <source>
        <dbReference type="SAM" id="MobiDB-lite"/>
    </source>
</evidence>
<accession>A0A7I5E5C8</accession>
<dbReference type="Proteomes" id="UP000025227">
    <property type="component" value="Unplaced"/>
</dbReference>
<protein>
    <submittedName>
        <fullName evidence="3">Uncharacterized protein</fullName>
    </submittedName>
</protein>
<proteinExistence type="predicted"/>
<name>A0A7I5E5C8_HAECO</name>
<feature type="region of interest" description="Disordered" evidence="1">
    <location>
        <begin position="1"/>
        <end position="24"/>
    </location>
</feature>
<sequence>MKITTKSATSEEKKEHNYLKQSSRRMSHQWELSIDWFRTTGAVDGRLGAVYGTECRRRHRDDRLRHRVPYTAPRRPSTALDAVYGTRVPYTAPSMNAANKPSRQTQFNTTKRVIRKIAYEQ</sequence>
<evidence type="ECO:0000313" key="3">
    <source>
        <dbReference type="WBParaSite" id="HCON_00007370-00001"/>
    </source>
</evidence>
<dbReference type="AlphaFoldDB" id="A0A7I5E5C8"/>
<organism evidence="2 3">
    <name type="scientific">Haemonchus contortus</name>
    <name type="common">Barber pole worm</name>
    <dbReference type="NCBI Taxonomy" id="6289"/>
    <lineage>
        <taxon>Eukaryota</taxon>
        <taxon>Metazoa</taxon>
        <taxon>Ecdysozoa</taxon>
        <taxon>Nematoda</taxon>
        <taxon>Chromadorea</taxon>
        <taxon>Rhabditida</taxon>
        <taxon>Rhabditina</taxon>
        <taxon>Rhabditomorpha</taxon>
        <taxon>Strongyloidea</taxon>
        <taxon>Trichostrongylidae</taxon>
        <taxon>Haemonchus</taxon>
    </lineage>
</organism>